<name>A0AAV1R3U9_9ROSI</name>
<evidence type="ECO:0000256" key="1">
    <source>
        <dbReference type="ARBA" id="ARBA00022801"/>
    </source>
</evidence>
<evidence type="ECO:0000313" key="3">
    <source>
        <dbReference type="EMBL" id="CAK7327160.1"/>
    </source>
</evidence>
<protein>
    <recommendedName>
        <fullName evidence="2">Peptidase S9 prolyl oligopeptidase catalytic domain-containing protein</fullName>
    </recommendedName>
</protein>
<accession>A0AAV1R3U9</accession>
<reference evidence="3 4" key="1">
    <citation type="submission" date="2024-01" db="EMBL/GenBank/DDBJ databases">
        <authorList>
            <person name="Waweru B."/>
        </authorList>
    </citation>
    <scope>NUCLEOTIDE SEQUENCE [LARGE SCALE GENOMIC DNA]</scope>
</reference>
<dbReference type="PROSITE" id="PS00708">
    <property type="entry name" value="PRO_ENDOPEP_SER"/>
    <property type="match status" value="1"/>
</dbReference>
<dbReference type="InterPro" id="IPR001375">
    <property type="entry name" value="Peptidase_S9_cat"/>
</dbReference>
<evidence type="ECO:0000259" key="2">
    <source>
        <dbReference type="Pfam" id="PF00326"/>
    </source>
</evidence>
<dbReference type="GO" id="GO:0004252">
    <property type="term" value="F:serine-type endopeptidase activity"/>
    <property type="evidence" value="ECO:0007669"/>
    <property type="project" value="InterPro"/>
</dbReference>
<feature type="domain" description="Peptidase S9 prolyl oligopeptidase catalytic" evidence="2">
    <location>
        <begin position="2"/>
        <end position="64"/>
    </location>
</feature>
<dbReference type="InterPro" id="IPR029058">
    <property type="entry name" value="AB_hydrolase_fold"/>
</dbReference>
<dbReference type="AlphaFoldDB" id="A0AAV1R3U9"/>
<dbReference type="InterPro" id="IPR002471">
    <property type="entry name" value="Pept_S9_AS"/>
</dbReference>
<dbReference type="Pfam" id="PF00326">
    <property type="entry name" value="Peptidase_S9"/>
    <property type="match status" value="1"/>
</dbReference>
<proteinExistence type="predicted"/>
<dbReference type="Gene3D" id="3.40.50.1820">
    <property type="entry name" value="alpha/beta hydrolase"/>
    <property type="match status" value="2"/>
</dbReference>
<evidence type="ECO:0000313" key="4">
    <source>
        <dbReference type="Proteomes" id="UP001314170"/>
    </source>
</evidence>
<dbReference type="EMBL" id="CAWUPB010000851">
    <property type="protein sequence ID" value="CAK7327160.1"/>
    <property type="molecule type" value="Genomic_DNA"/>
</dbReference>
<keyword evidence="1" id="KW-0378">Hydrolase</keyword>
<dbReference type="PANTHER" id="PTHR42776:SF4">
    <property type="entry name" value="ACYLAMINO-ACID-RELEASING ENZYME"/>
    <property type="match status" value="1"/>
</dbReference>
<sequence>MQDVNDVLTAIDHVIDMGLTSPSKVAVVGGSHGGFLTTHLIGQAPDKFAAAGTRNPACNLASMVKTPIIFVLAALDLRVPLSNGLQYARSLKEKGVEVKVLMFPNDVHAISRPQSDFESYLNIGVWFNKHCK</sequence>
<dbReference type="PANTHER" id="PTHR42776">
    <property type="entry name" value="SERINE PEPTIDASE S9 FAMILY MEMBER"/>
    <property type="match status" value="1"/>
</dbReference>
<gene>
    <name evidence="3" type="ORF">DCAF_LOCUS4867</name>
</gene>
<dbReference type="SUPFAM" id="SSF53474">
    <property type="entry name" value="alpha/beta-Hydrolases"/>
    <property type="match status" value="1"/>
</dbReference>
<organism evidence="3 4">
    <name type="scientific">Dovyalis caffra</name>
    <dbReference type="NCBI Taxonomy" id="77055"/>
    <lineage>
        <taxon>Eukaryota</taxon>
        <taxon>Viridiplantae</taxon>
        <taxon>Streptophyta</taxon>
        <taxon>Embryophyta</taxon>
        <taxon>Tracheophyta</taxon>
        <taxon>Spermatophyta</taxon>
        <taxon>Magnoliopsida</taxon>
        <taxon>eudicotyledons</taxon>
        <taxon>Gunneridae</taxon>
        <taxon>Pentapetalae</taxon>
        <taxon>rosids</taxon>
        <taxon>fabids</taxon>
        <taxon>Malpighiales</taxon>
        <taxon>Salicaceae</taxon>
        <taxon>Flacourtieae</taxon>
        <taxon>Dovyalis</taxon>
    </lineage>
</organism>
<comment type="caution">
    <text evidence="3">The sequence shown here is derived from an EMBL/GenBank/DDBJ whole genome shotgun (WGS) entry which is preliminary data.</text>
</comment>
<dbReference type="GO" id="GO:0006508">
    <property type="term" value="P:proteolysis"/>
    <property type="evidence" value="ECO:0007669"/>
    <property type="project" value="InterPro"/>
</dbReference>
<dbReference type="Proteomes" id="UP001314170">
    <property type="component" value="Unassembled WGS sequence"/>
</dbReference>
<keyword evidence="4" id="KW-1185">Reference proteome</keyword>